<gene>
    <name evidence="2" type="ORF">NX784_20805</name>
</gene>
<protein>
    <recommendedName>
        <fullName evidence="4">Lipoprotein</fullName>
    </recommendedName>
</protein>
<keyword evidence="3" id="KW-1185">Reference proteome</keyword>
<dbReference type="EMBL" id="JANUGW010000017">
    <property type="protein sequence ID" value="MCS0584042.1"/>
    <property type="molecule type" value="Genomic_DNA"/>
</dbReference>
<name>A0ABT1ZVV0_9BURK</name>
<feature type="signal peptide" evidence="1">
    <location>
        <begin position="1"/>
        <end position="24"/>
    </location>
</feature>
<dbReference type="Proteomes" id="UP001204151">
    <property type="component" value="Unassembled WGS sequence"/>
</dbReference>
<feature type="chain" id="PRO_5045329711" description="Lipoprotein" evidence="1">
    <location>
        <begin position="25"/>
        <end position="206"/>
    </location>
</feature>
<evidence type="ECO:0000313" key="3">
    <source>
        <dbReference type="Proteomes" id="UP001204151"/>
    </source>
</evidence>
<comment type="caution">
    <text evidence="2">The sequence shown here is derived from an EMBL/GenBank/DDBJ whole genome shotgun (WGS) entry which is preliminary data.</text>
</comment>
<sequence>MRNKICTAALALLLAACGGGGGNAGSASSPPSPTTTAGNLDVYAGTWTSACASHAVDTVSIKRAAATNNALTIGVTRTYYATTTCTGDAIATQTWSADATATYVGTVTSSINPGSGLALLPATIDKMVAQLPQRTVTLIGTYVTHKTIDGEANWCIDYAGGSVCVPDRIYPAEAAPFDGLVVQGTDLYEVKANGTNYDAVERLTKQ</sequence>
<evidence type="ECO:0000313" key="2">
    <source>
        <dbReference type="EMBL" id="MCS0584042.1"/>
    </source>
</evidence>
<accession>A0ABT1ZVV0</accession>
<evidence type="ECO:0008006" key="4">
    <source>
        <dbReference type="Google" id="ProtNLM"/>
    </source>
</evidence>
<reference evidence="2 3" key="1">
    <citation type="submission" date="2022-08" db="EMBL/GenBank/DDBJ databases">
        <title>Reclassification of Massilia species as members of the genera Telluria, Duganella, Pseudoduganella, Mokoshia gen. nov. and Zemynaea gen. nov. using orthogonal and non-orthogonal genome-based approaches.</title>
        <authorList>
            <person name="Bowman J.P."/>
        </authorList>
    </citation>
    <scope>NUCLEOTIDE SEQUENCE [LARGE SCALE GENOMIC DNA]</scope>
    <source>
        <strain evidence="2 3">JCM 31316</strain>
    </source>
</reference>
<organism evidence="2 3">
    <name type="scientific">Massilia pinisoli</name>
    <dbReference type="NCBI Taxonomy" id="1772194"/>
    <lineage>
        <taxon>Bacteria</taxon>
        <taxon>Pseudomonadati</taxon>
        <taxon>Pseudomonadota</taxon>
        <taxon>Betaproteobacteria</taxon>
        <taxon>Burkholderiales</taxon>
        <taxon>Oxalobacteraceae</taxon>
        <taxon>Telluria group</taxon>
        <taxon>Massilia</taxon>
    </lineage>
</organism>
<keyword evidence="1" id="KW-0732">Signal</keyword>
<dbReference type="RefSeq" id="WP_258818602.1">
    <property type="nucleotide sequence ID" value="NZ_JANUGW010000017.1"/>
</dbReference>
<proteinExistence type="predicted"/>
<evidence type="ECO:0000256" key="1">
    <source>
        <dbReference type="SAM" id="SignalP"/>
    </source>
</evidence>
<dbReference type="PROSITE" id="PS51257">
    <property type="entry name" value="PROKAR_LIPOPROTEIN"/>
    <property type="match status" value="1"/>
</dbReference>